<dbReference type="EMBL" id="CYKH01002205">
    <property type="protein sequence ID" value="CUG93898.1"/>
    <property type="molecule type" value="Genomic_DNA"/>
</dbReference>
<dbReference type="InterPro" id="IPR011009">
    <property type="entry name" value="Kinase-like_dom_sf"/>
</dbReference>
<dbReference type="VEuPathDB" id="TriTrypDB:BSAL_45485"/>
<evidence type="ECO:0000256" key="2">
    <source>
        <dbReference type="ARBA" id="ARBA00022737"/>
    </source>
</evidence>
<dbReference type="PROSITE" id="PS00107">
    <property type="entry name" value="PROTEIN_KINASE_ATP"/>
    <property type="match status" value="1"/>
</dbReference>
<sequence>MSRFRSLKPKSNRSAPAFRCCFLLFIILSAFFVLRRSWHRANILPSAVVDHHTSSHDTDRNTTEEENLTSISQPPRRMSFTKEDEEQVVLAFAERLRQPNSFFALTDHKEKQLSVFLDLRKLDPRHAALVLDHNAPISLTTTIVRAFETVQLHNETERQSLQPALRDIVEHVAHRELPSLAILSILRGIDMGSNALTGLTEDIAVLSDTLETLFLTDNLLQRVPAVLVGMTHLSRLSLKSNRLTSLHPQRDLPKSLMHLIATENAISDFQSGFYNHDVTTRSESQFGNLRKLMLAGNSLTNIDAVFGPPASLPPISIPTVFDSLELLRISRNHVRELSPPPSSNTSSSVLTLFRSLSWISFAGNPLTADVNIVAHATILPVDKRLSLMLHSMIDLTSRMECSSNHTDVIVLGQGASGVVKQCLLFPTKDERDANHQQPVAVKFFKRISSDGSGADEISALAHVPLHPNIVAPIGYVRFPSMAKVVESNILDAHISHQMHRFVDEGQDDGPVVAMCFPLIHNKKPLGKPPTIWTVSDDIYDQGGLLVESSPLPVPMSGDAATASVAVCLYASNALIASMKSVAEVYSALAALHASGVRLVHGDLYAHNMFFGTLQGGGRAPQHKALFTDAFRSVEDIRAKTSSNIPSNEFWAQHGILVTDFGASFHYTTDAFDERASRALIASELNAARVFVRDLYESIIPVSRLIHLLRDATSDHPTVAPTKRSPKPERGSLNYPARATDVVEQLRALERSVALTLSLHQSVSAVEQAARRLNLLVAASSELIHHVFFFDMDARDSLDGPTSVLDKTVAGVDRIVEETLRRFISQA</sequence>
<dbReference type="GO" id="GO:0004672">
    <property type="term" value="F:protein kinase activity"/>
    <property type="evidence" value="ECO:0007669"/>
    <property type="project" value="InterPro"/>
</dbReference>
<dbReference type="SMART" id="SM00369">
    <property type="entry name" value="LRR_TYP"/>
    <property type="match status" value="4"/>
</dbReference>
<evidence type="ECO:0000256" key="4">
    <source>
        <dbReference type="SAM" id="MobiDB-lite"/>
    </source>
</evidence>
<dbReference type="Proteomes" id="UP000051952">
    <property type="component" value="Unassembled WGS sequence"/>
</dbReference>
<dbReference type="GO" id="GO:0005524">
    <property type="term" value="F:ATP binding"/>
    <property type="evidence" value="ECO:0007669"/>
    <property type="project" value="UniProtKB-UniRule"/>
</dbReference>
<gene>
    <name evidence="6" type="ORF">BSAL_45485</name>
</gene>
<dbReference type="InterPro" id="IPR003591">
    <property type="entry name" value="Leu-rich_rpt_typical-subtyp"/>
</dbReference>
<accession>A0A0S4JXN2</accession>
<feature type="binding site" evidence="3">
    <location>
        <position position="442"/>
    </location>
    <ligand>
        <name>ATP</name>
        <dbReference type="ChEBI" id="CHEBI:30616"/>
    </ligand>
</feature>
<dbReference type="InterPro" id="IPR032675">
    <property type="entry name" value="LRR_dom_sf"/>
</dbReference>
<dbReference type="OrthoDB" id="1668230at2759"/>
<keyword evidence="1" id="KW-0433">Leucine-rich repeat</keyword>
<proteinExistence type="predicted"/>
<evidence type="ECO:0000313" key="7">
    <source>
        <dbReference type="Proteomes" id="UP000051952"/>
    </source>
</evidence>
<protein>
    <submittedName>
        <fullName evidence="6">GP46-like surface antigen, putative</fullName>
    </submittedName>
</protein>
<evidence type="ECO:0000313" key="6">
    <source>
        <dbReference type="EMBL" id="CUG93898.1"/>
    </source>
</evidence>
<keyword evidence="7" id="KW-1185">Reference proteome</keyword>
<reference evidence="7" key="1">
    <citation type="submission" date="2015-09" db="EMBL/GenBank/DDBJ databases">
        <authorList>
            <consortium name="Pathogen Informatics"/>
        </authorList>
    </citation>
    <scope>NUCLEOTIDE SEQUENCE [LARGE SCALE GENOMIC DNA]</scope>
    <source>
        <strain evidence="7">Lake Konstanz</strain>
    </source>
</reference>
<dbReference type="AlphaFoldDB" id="A0A0S4JXN2"/>
<evidence type="ECO:0000256" key="1">
    <source>
        <dbReference type="ARBA" id="ARBA00022614"/>
    </source>
</evidence>
<feature type="domain" description="Protein kinase" evidence="5">
    <location>
        <begin position="405"/>
        <end position="826"/>
    </location>
</feature>
<feature type="region of interest" description="Disordered" evidence="4">
    <location>
        <begin position="50"/>
        <end position="78"/>
    </location>
</feature>
<dbReference type="GO" id="GO:0005737">
    <property type="term" value="C:cytoplasm"/>
    <property type="evidence" value="ECO:0007669"/>
    <property type="project" value="TreeGrafter"/>
</dbReference>
<keyword evidence="3" id="KW-0547">Nucleotide-binding</keyword>
<dbReference type="Gene3D" id="3.80.10.10">
    <property type="entry name" value="Ribonuclease Inhibitor"/>
    <property type="match status" value="1"/>
</dbReference>
<dbReference type="InterPro" id="IPR000719">
    <property type="entry name" value="Prot_kinase_dom"/>
</dbReference>
<dbReference type="PANTHER" id="PTHR48051">
    <property type="match status" value="1"/>
</dbReference>
<dbReference type="SUPFAM" id="SSF56112">
    <property type="entry name" value="Protein kinase-like (PK-like)"/>
    <property type="match status" value="1"/>
</dbReference>
<keyword evidence="2" id="KW-0677">Repeat</keyword>
<dbReference type="PANTHER" id="PTHR48051:SF1">
    <property type="entry name" value="RAS SUPPRESSOR PROTEIN 1"/>
    <property type="match status" value="1"/>
</dbReference>
<dbReference type="SUPFAM" id="SSF52058">
    <property type="entry name" value="L domain-like"/>
    <property type="match status" value="1"/>
</dbReference>
<name>A0A0S4JXN2_BODSA</name>
<feature type="region of interest" description="Disordered" evidence="4">
    <location>
        <begin position="714"/>
        <end position="733"/>
    </location>
</feature>
<evidence type="ECO:0000256" key="3">
    <source>
        <dbReference type="PROSITE-ProRule" id="PRU10141"/>
    </source>
</evidence>
<feature type="compositionally biased region" description="Basic and acidic residues" evidence="4">
    <location>
        <begin position="50"/>
        <end position="63"/>
    </location>
</feature>
<dbReference type="InterPro" id="IPR050216">
    <property type="entry name" value="LRR_domain-containing"/>
</dbReference>
<organism evidence="6 7">
    <name type="scientific">Bodo saltans</name>
    <name type="common">Flagellated protozoan</name>
    <dbReference type="NCBI Taxonomy" id="75058"/>
    <lineage>
        <taxon>Eukaryota</taxon>
        <taxon>Discoba</taxon>
        <taxon>Euglenozoa</taxon>
        <taxon>Kinetoplastea</taxon>
        <taxon>Metakinetoplastina</taxon>
        <taxon>Eubodonida</taxon>
        <taxon>Bodonidae</taxon>
        <taxon>Bodo</taxon>
    </lineage>
</organism>
<dbReference type="InterPro" id="IPR001611">
    <property type="entry name" value="Leu-rich_rpt"/>
</dbReference>
<dbReference type="PROSITE" id="PS50011">
    <property type="entry name" value="PROTEIN_KINASE_DOM"/>
    <property type="match status" value="1"/>
</dbReference>
<dbReference type="PROSITE" id="PS51450">
    <property type="entry name" value="LRR"/>
    <property type="match status" value="1"/>
</dbReference>
<dbReference type="InterPro" id="IPR017441">
    <property type="entry name" value="Protein_kinase_ATP_BS"/>
</dbReference>
<keyword evidence="3" id="KW-0067">ATP-binding</keyword>
<evidence type="ECO:0000259" key="5">
    <source>
        <dbReference type="PROSITE" id="PS50011"/>
    </source>
</evidence>